<dbReference type="AlphaFoldDB" id="A0A1A3MKG9"/>
<keyword evidence="2" id="KW-0238">DNA-binding</keyword>
<dbReference type="Gene3D" id="2.60.120.10">
    <property type="entry name" value="Jelly Rolls"/>
    <property type="match status" value="1"/>
</dbReference>
<dbReference type="PRINTS" id="PR00032">
    <property type="entry name" value="HTHARAC"/>
</dbReference>
<organism evidence="5 6">
    <name type="scientific">Mycobacterium asiaticum</name>
    <dbReference type="NCBI Taxonomy" id="1790"/>
    <lineage>
        <taxon>Bacteria</taxon>
        <taxon>Bacillati</taxon>
        <taxon>Actinomycetota</taxon>
        <taxon>Actinomycetes</taxon>
        <taxon>Mycobacteriales</taxon>
        <taxon>Mycobacteriaceae</taxon>
        <taxon>Mycobacterium</taxon>
    </lineage>
</organism>
<dbReference type="InterPro" id="IPR018060">
    <property type="entry name" value="HTH_AraC"/>
</dbReference>
<evidence type="ECO:0000259" key="4">
    <source>
        <dbReference type="PROSITE" id="PS01124"/>
    </source>
</evidence>
<evidence type="ECO:0000313" key="5">
    <source>
        <dbReference type="EMBL" id="OBK09996.1"/>
    </source>
</evidence>
<dbReference type="RefSeq" id="WP_065161273.1">
    <property type="nucleotide sequence ID" value="NZ_LZLQ01000152.1"/>
</dbReference>
<keyword evidence="3" id="KW-0804">Transcription</keyword>
<dbReference type="InterPro" id="IPR014710">
    <property type="entry name" value="RmlC-like_jellyroll"/>
</dbReference>
<proteinExistence type="predicted"/>
<gene>
    <name evidence="5" type="ORF">A5636_16235</name>
</gene>
<evidence type="ECO:0000313" key="6">
    <source>
        <dbReference type="Proteomes" id="UP000093629"/>
    </source>
</evidence>
<dbReference type="InterPro" id="IPR011051">
    <property type="entry name" value="RmlC_Cupin_sf"/>
</dbReference>
<dbReference type="SUPFAM" id="SSF46689">
    <property type="entry name" value="Homeodomain-like"/>
    <property type="match status" value="1"/>
</dbReference>
<feature type="domain" description="HTH araC/xylS-type" evidence="4">
    <location>
        <begin position="171"/>
        <end position="271"/>
    </location>
</feature>
<protein>
    <recommendedName>
        <fullName evidence="4">HTH araC/xylS-type domain-containing protein</fullName>
    </recommendedName>
</protein>
<dbReference type="InterPro" id="IPR009057">
    <property type="entry name" value="Homeodomain-like_sf"/>
</dbReference>
<accession>A0A1A3MKG9</accession>
<dbReference type="PROSITE" id="PS01124">
    <property type="entry name" value="HTH_ARAC_FAMILY_2"/>
    <property type="match status" value="1"/>
</dbReference>
<dbReference type="PANTHER" id="PTHR11019">
    <property type="entry name" value="HTH-TYPE TRANSCRIPTIONAL REGULATOR NIMR"/>
    <property type="match status" value="1"/>
</dbReference>
<name>A0A1A3MKG9_MYCAS</name>
<reference evidence="5 6" key="1">
    <citation type="submission" date="2016-06" db="EMBL/GenBank/DDBJ databases">
        <authorList>
            <person name="Kjaerup R.B."/>
            <person name="Dalgaard T.S."/>
            <person name="Juul-Madsen H.R."/>
        </authorList>
    </citation>
    <scope>NUCLEOTIDE SEQUENCE [LARGE SCALE GENOMIC DNA]</scope>
    <source>
        <strain evidence="5 6">1245139.5</strain>
    </source>
</reference>
<dbReference type="GO" id="GO:0043565">
    <property type="term" value="F:sequence-specific DNA binding"/>
    <property type="evidence" value="ECO:0007669"/>
    <property type="project" value="InterPro"/>
</dbReference>
<dbReference type="Gene3D" id="1.10.10.60">
    <property type="entry name" value="Homeodomain-like"/>
    <property type="match status" value="2"/>
</dbReference>
<sequence length="277" mass="30301">MTFSAQTATILSQADTTGLLDMRQGGACTAGAYVYEGQRVTTARHAHDLHQLEYVVQGVLEVETDAGAYVLSERQAAWIPAGLGHVSTIDTRVRSVSIFLHPVHLTPTRPTAGIVVVSPLIRQMIIYACRWPIDRASSDPVADAYFRCLAALLAELLEAQSPISLPTTTHPQLAAALKRTRNALADITFDEAADAAGMSPRSLRRLCHRELRMTWREYTQQARLMRAAALLADPELSVLQVATRVGFDSASSFTRAFRTAWGYPPSAYRRHGGEPAT</sequence>
<dbReference type="SUPFAM" id="SSF51182">
    <property type="entry name" value="RmlC-like cupins"/>
    <property type="match status" value="1"/>
</dbReference>
<evidence type="ECO:0000256" key="3">
    <source>
        <dbReference type="ARBA" id="ARBA00023163"/>
    </source>
</evidence>
<dbReference type="SMART" id="SM00342">
    <property type="entry name" value="HTH_ARAC"/>
    <property type="match status" value="1"/>
</dbReference>
<dbReference type="InterPro" id="IPR018062">
    <property type="entry name" value="HTH_AraC-typ_CS"/>
</dbReference>
<keyword evidence="6" id="KW-1185">Reference proteome</keyword>
<evidence type="ECO:0000256" key="1">
    <source>
        <dbReference type="ARBA" id="ARBA00023015"/>
    </source>
</evidence>
<dbReference type="PROSITE" id="PS00041">
    <property type="entry name" value="HTH_ARAC_FAMILY_1"/>
    <property type="match status" value="1"/>
</dbReference>
<keyword evidence="1" id="KW-0805">Transcription regulation</keyword>
<dbReference type="EMBL" id="LZLQ01000152">
    <property type="protein sequence ID" value="OBK09996.1"/>
    <property type="molecule type" value="Genomic_DNA"/>
</dbReference>
<comment type="caution">
    <text evidence="5">The sequence shown here is derived from an EMBL/GenBank/DDBJ whole genome shotgun (WGS) entry which is preliminary data.</text>
</comment>
<dbReference type="Pfam" id="PF12833">
    <property type="entry name" value="HTH_18"/>
    <property type="match status" value="1"/>
</dbReference>
<dbReference type="PANTHER" id="PTHR11019:SF199">
    <property type="entry name" value="HTH-TYPE TRANSCRIPTIONAL REGULATOR NIMR"/>
    <property type="match status" value="1"/>
</dbReference>
<dbReference type="GO" id="GO:0003700">
    <property type="term" value="F:DNA-binding transcription factor activity"/>
    <property type="evidence" value="ECO:0007669"/>
    <property type="project" value="InterPro"/>
</dbReference>
<dbReference type="InterPro" id="IPR020449">
    <property type="entry name" value="Tscrpt_reg_AraC-type_HTH"/>
</dbReference>
<evidence type="ECO:0000256" key="2">
    <source>
        <dbReference type="ARBA" id="ARBA00023125"/>
    </source>
</evidence>
<dbReference type="Proteomes" id="UP000093629">
    <property type="component" value="Unassembled WGS sequence"/>
</dbReference>